<name>X1DM59_9ZZZZ</name>
<feature type="non-terminal residue" evidence="1">
    <location>
        <position position="1"/>
    </location>
</feature>
<organism evidence="1">
    <name type="scientific">marine sediment metagenome</name>
    <dbReference type="NCBI Taxonomy" id="412755"/>
    <lineage>
        <taxon>unclassified sequences</taxon>
        <taxon>metagenomes</taxon>
        <taxon>ecological metagenomes</taxon>
    </lineage>
</organism>
<dbReference type="EMBL" id="BART01035891">
    <property type="protein sequence ID" value="GAH06079.1"/>
    <property type="molecule type" value="Genomic_DNA"/>
</dbReference>
<dbReference type="AlphaFoldDB" id="X1DM59"/>
<evidence type="ECO:0000313" key="1">
    <source>
        <dbReference type="EMBL" id="GAH06079.1"/>
    </source>
</evidence>
<proteinExistence type="predicted"/>
<protein>
    <submittedName>
        <fullName evidence="1">Uncharacterized protein</fullName>
    </submittedName>
</protein>
<accession>X1DM59</accession>
<sequence>EKNIDMNANDLNNVKDINGRGGLNLLQVQNTNGLFYLDGAEIRMTADTSINLYPTTNLRLGNGGQDISINPTTKTDHFGQLDMIGNPITNCSRLICPDYETTTGFITFFGLGGIIPSFTPSGLDMNLGTINSVTSINGLTPVGGLFSGTSDSLNVAATTAEISILPLTFVGVGFAVPPNGFS</sequence>
<reference evidence="1" key="1">
    <citation type="journal article" date="2014" name="Front. Microbiol.">
        <title>High frequency of phylogenetically diverse reductive dehalogenase-homologous genes in deep subseafloor sedimentary metagenomes.</title>
        <authorList>
            <person name="Kawai M."/>
            <person name="Futagami T."/>
            <person name="Toyoda A."/>
            <person name="Takaki Y."/>
            <person name="Nishi S."/>
            <person name="Hori S."/>
            <person name="Arai W."/>
            <person name="Tsubouchi T."/>
            <person name="Morono Y."/>
            <person name="Uchiyama I."/>
            <person name="Ito T."/>
            <person name="Fujiyama A."/>
            <person name="Inagaki F."/>
            <person name="Takami H."/>
        </authorList>
    </citation>
    <scope>NUCLEOTIDE SEQUENCE</scope>
    <source>
        <strain evidence="1">Expedition CK06-06</strain>
    </source>
</reference>
<comment type="caution">
    <text evidence="1">The sequence shown here is derived from an EMBL/GenBank/DDBJ whole genome shotgun (WGS) entry which is preliminary data.</text>
</comment>
<gene>
    <name evidence="1" type="ORF">S01H4_60754</name>
</gene>
<feature type="non-terminal residue" evidence="1">
    <location>
        <position position="182"/>
    </location>
</feature>